<dbReference type="RefSeq" id="WP_153448511.1">
    <property type="nucleotide sequence ID" value="NZ_CP045700.1"/>
</dbReference>
<dbReference type="PANTHER" id="PTHR10000:SF53">
    <property type="entry name" value="5-AMINO-6-(5-PHOSPHO-D-RIBITYLAMINO)URACIL PHOSPHATASE YBJI-RELATED"/>
    <property type="match status" value="1"/>
</dbReference>
<dbReference type="Pfam" id="PF08282">
    <property type="entry name" value="Hydrolase_3"/>
    <property type="match status" value="1"/>
</dbReference>
<proteinExistence type="predicted"/>
<dbReference type="PANTHER" id="PTHR10000">
    <property type="entry name" value="PHOSPHOSERINE PHOSPHATASE"/>
    <property type="match status" value="1"/>
</dbReference>
<dbReference type="AlphaFoldDB" id="A0A5Q0TGU2"/>
<evidence type="ECO:0000313" key="1">
    <source>
        <dbReference type="EMBL" id="QGA66378.1"/>
    </source>
</evidence>
<accession>A0A5Q0TGU2</accession>
<keyword evidence="2" id="KW-1185">Reference proteome</keyword>
<dbReference type="Proteomes" id="UP000348942">
    <property type="component" value="Chromosome 2"/>
</dbReference>
<dbReference type="GO" id="GO:0005829">
    <property type="term" value="C:cytosol"/>
    <property type="evidence" value="ECO:0007669"/>
    <property type="project" value="TreeGrafter"/>
</dbReference>
<protein>
    <submittedName>
        <fullName evidence="1">Cof-type HAD-IIB family hydrolase</fullName>
    </submittedName>
</protein>
<dbReference type="NCBIfam" id="TIGR00099">
    <property type="entry name" value="Cof-subfamily"/>
    <property type="match status" value="1"/>
</dbReference>
<dbReference type="GO" id="GO:0000287">
    <property type="term" value="F:magnesium ion binding"/>
    <property type="evidence" value="ECO:0007669"/>
    <property type="project" value="TreeGrafter"/>
</dbReference>
<dbReference type="EMBL" id="CP045700">
    <property type="protein sequence ID" value="QGA66378.1"/>
    <property type="molecule type" value="Genomic_DNA"/>
</dbReference>
<dbReference type="CDD" id="cd07518">
    <property type="entry name" value="HAD_YbiV-Like"/>
    <property type="match status" value="1"/>
</dbReference>
<dbReference type="SUPFAM" id="SSF56784">
    <property type="entry name" value="HAD-like"/>
    <property type="match status" value="1"/>
</dbReference>
<dbReference type="SFLD" id="SFLDG01144">
    <property type="entry name" value="C2.B.4:_PGP_Like"/>
    <property type="match status" value="1"/>
</dbReference>
<dbReference type="SFLD" id="SFLDS00003">
    <property type="entry name" value="Haloacid_Dehalogenase"/>
    <property type="match status" value="1"/>
</dbReference>
<gene>
    <name evidence="1" type="ORF">GFB47_13175</name>
</gene>
<dbReference type="InterPro" id="IPR000150">
    <property type="entry name" value="Cof"/>
</dbReference>
<dbReference type="Gene3D" id="3.30.1240.10">
    <property type="match status" value="1"/>
</dbReference>
<dbReference type="GO" id="GO:0016791">
    <property type="term" value="F:phosphatase activity"/>
    <property type="evidence" value="ECO:0007669"/>
    <property type="project" value="TreeGrafter"/>
</dbReference>
<reference evidence="1 2" key="1">
    <citation type="submission" date="2019-10" db="EMBL/GenBank/DDBJ databases">
        <title>Vibrio sp. nov., isolated from Coralline algae surface.</title>
        <authorList>
            <person name="Geng Y."/>
            <person name="Zhang X."/>
        </authorList>
    </citation>
    <scope>NUCLEOTIDE SEQUENCE [LARGE SCALE GENOMIC DNA]</scope>
    <source>
        <strain evidence="1 2">SM1977</strain>
    </source>
</reference>
<dbReference type="InterPro" id="IPR006379">
    <property type="entry name" value="HAD-SF_hydro_IIB"/>
</dbReference>
<organism evidence="1 2">
    <name type="scientific">Vibrio algicola</name>
    <dbReference type="NCBI Taxonomy" id="2662262"/>
    <lineage>
        <taxon>Bacteria</taxon>
        <taxon>Pseudomonadati</taxon>
        <taxon>Pseudomonadota</taxon>
        <taxon>Gammaproteobacteria</taxon>
        <taxon>Vibrionales</taxon>
        <taxon>Vibrionaceae</taxon>
        <taxon>Vibrio</taxon>
    </lineage>
</organism>
<dbReference type="Gene3D" id="3.40.50.1000">
    <property type="entry name" value="HAD superfamily/HAD-like"/>
    <property type="match status" value="1"/>
</dbReference>
<dbReference type="InterPro" id="IPR023214">
    <property type="entry name" value="HAD_sf"/>
</dbReference>
<dbReference type="SFLD" id="SFLDG01140">
    <property type="entry name" value="C2.B:_Phosphomannomutase_and_P"/>
    <property type="match status" value="1"/>
</dbReference>
<name>A0A5Q0TGU2_9VIBR</name>
<evidence type="ECO:0000313" key="2">
    <source>
        <dbReference type="Proteomes" id="UP000348942"/>
    </source>
</evidence>
<dbReference type="InterPro" id="IPR036412">
    <property type="entry name" value="HAD-like_sf"/>
</dbReference>
<sequence length="268" mass="30306">MTSHSIKFIATDMDGTLLDQDGQLDAAFFDVFAQLDAKGIMFAAASGRQYYSLLETFLPLQDKMFFIAENGTLVMHQGQELYSCTIDTPSIHNIIKQVRQIEGAFTVLCGKQSAYIETQDPKALQEIKKYYHRCQYVEDLLSVEDDFIKVAICHFDGTQEKVYPSVNKHFGHSHKVVVSAKIWLDIMNISASKGDAIKHLQNTLNFSYEETMSFGDYFNDIEMLQASYHSYAVDNAHQEVKQFARFSAPSHRDSGVLTVIGELLAQDN</sequence>
<keyword evidence="1" id="KW-0378">Hydrolase</keyword>
<dbReference type="NCBIfam" id="TIGR01484">
    <property type="entry name" value="HAD-SF-IIB"/>
    <property type="match status" value="1"/>
</dbReference>